<evidence type="ECO:0000256" key="1">
    <source>
        <dbReference type="ARBA" id="ARBA00004651"/>
    </source>
</evidence>
<keyword evidence="6" id="KW-0653">Protein transport</keyword>
<evidence type="ECO:0000256" key="7">
    <source>
        <dbReference type="SAM" id="Phobius"/>
    </source>
</evidence>
<organism evidence="9 10">
    <name type="scientific">Glycocaulis albus</name>
    <dbReference type="NCBI Taxonomy" id="1382801"/>
    <lineage>
        <taxon>Bacteria</taxon>
        <taxon>Pseudomonadati</taxon>
        <taxon>Pseudomonadota</taxon>
        <taxon>Alphaproteobacteria</taxon>
        <taxon>Maricaulales</taxon>
        <taxon>Maricaulaceae</taxon>
        <taxon>Glycocaulis</taxon>
    </lineage>
</organism>
<evidence type="ECO:0000256" key="2">
    <source>
        <dbReference type="ARBA" id="ARBA00022475"/>
    </source>
</evidence>
<feature type="transmembrane region" description="Helical" evidence="7">
    <location>
        <begin position="123"/>
        <end position="146"/>
    </location>
</feature>
<evidence type="ECO:0000259" key="8">
    <source>
        <dbReference type="Pfam" id="PF01618"/>
    </source>
</evidence>
<feature type="transmembrane region" description="Helical" evidence="7">
    <location>
        <begin position="166"/>
        <end position="191"/>
    </location>
</feature>
<keyword evidence="5 7" id="KW-0472">Membrane</keyword>
<comment type="subcellular location">
    <subcellularLocation>
        <location evidence="1">Cell membrane</location>
        <topology evidence="1">Multi-pass membrane protein</topology>
    </subcellularLocation>
    <subcellularLocation>
        <location evidence="6">Membrane</location>
        <topology evidence="6">Multi-pass membrane protein</topology>
    </subcellularLocation>
</comment>
<feature type="transmembrane region" description="Helical" evidence="7">
    <location>
        <begin position="26"/>
        <end position="46"/>
    </location>
</feature>
<evidence type="ECO:0000313" key="9">
    <source>
        <dbReference type="EMBL" id="GGH02621.1"/>
    </source>
</evidence>
<sequence length="217" mass="23392">MDSVAVELAQPAQELTIFYLFMRADIIVKAVMGILLFMSVWSWAVAIEKFLQFRKAASQAARFEDDFWAGGSIDDLANRYARNPKDPFSRVLAAALRDWDSFSVSRSGGAEANRELTRMEQGLGILAIVGSSAPFIGLFGTVWGIMNSFRSIAASRDTNLAVVAPGIAEALFATGLGLVAAIPAVIFFNALSSQLAKYAVRLEGFVDDLSALAAREG</sequence>
<dbReference type="Pfam" id="PF01618">
    <property type="entry name" value="MotA_ExbB"/>
    <property type="match status" value="1"/>
</dbReference>
<keyword evidence="2" id="KW-1003">Cell membrane</keyword>
<dbReference type="EMBL" id="BMFS01000008">
    <property type="protein sequence ID" value="GGH02621.1"/>
    <property type="molecule type" value="Genomic_DNA"/>
</dbReference>
<proteinExistence type="inferred from homology"/>
<comment type="caution">
    <text evidence="9">The sequence shown here is derived from an EMBL/GenBank/DDBJ whole genome shotgun (WGS) entry which is preliminary data.</text>
</comment>
<feature type="domain" description="MotA/TolQ/ExbB proton channel" evidence="8">
    <location>
        <begin position="86"/>
        <end position="202"/>
    </location>
</feature>
<keyword evidence="3 7" id="KW-0812">Transmembrane</keyword>
<keyword evidence="6" id="KW-0813">Transport</keyword>
<accession>A0ABQ1XT79</accession>
<name>A0ABQ1XT79_9PROT</name>
<evidence type="ECO:0000256" key="4">
    <source>
        <dbReference type="ARBA" id="ARBA00022989"/>
    </source>
</evidence>
<protein>
    <recommendedName>
        <fullName evidence="8">MotA/TolQ/ExbB proton channel domain-containing protein</fullName>
    </recommendedName>
</protein>
<dbReference type="PANTHER" id="PTHR30625:SF3">
    <property type="entry name" value="TOL-PAL SYSTEM PROTEIN TOLQ"/>
    <property type="match status" value="1"/>
</dbReference>
<evidence type="ECO:0000256" key="6">
    <source>
        <dbReference type="RuleBase" id="RU004057"/>
    </source>
</evidence>
<comment type="similarity">
    <text evidence="6">Belongs to the exbB/tolQ family.</text>
</comment>
<evidence type="ECO:0000256" key="3">
    <source>
        <dbReference type="ARBA" id="ARBA00022692"/>
    </source>
</evidence>
<keyword evidence="10" id="KW-1185">Reference proteome</keyword>
<gene>
    <name evidence="9" type="ORF">GCM10007420_18620</name>
</gene>
<keyword evidence="4 7" id="KW-1133">Transmembrane helix</keyword>
<dbReference type="InterPro" id="IPR002898">
    <property type="entry name" value="MotA_ExbB_proton_chnl"/>
</dbReference>
<evidence type="ECO:0000313" key="10">
    <source>
        <dbReference type="Proteomes" id="UP000648722"/>
    </source>
</evidence>
<dbReference type="InterPro" id="IPR050790">
    <property type="entry name" value="ExbB/TolQ_transport"/>
</dbReference>
<dbReference type="PANTHER" id="PTHR30625">
    <property type="entry name" value="PROTEIN TOLQ"/>
    <property type="match status" value="1"/>
</dbReference>
<reference evidence="10" key="1">
    <citation type="journal article" date="2019" name="Int. J. Syst. Evol. Microbiol.">
        <title>The Global Catalogue of Microorganisms (GCM) 10K type strain sequencing project: providing services to taxonomists for standard genome sequencing and annotation.</title>
        <authorList>
            <consortium name="The Broad Institute Genomics Platform"/>
            <consortium name="The Broad Institute Genome Sequencing Center for Infectious Disease"/>
            <person name="Wu L."/>
            <person name="Ma J."/>
        </authorList>
    </citation>
    <scope>NUCLEOTIDE SEQUENCE [LARGE SCALE GENOMIC DNA]</scope>
    <source>
        <strain evidence="10">CGMCC 1.12766</strain>
    </source>
</reference>
<dbReference type="Proteomes" id="UP000648722">
    <property type="component" value="Unassembled WGS sequence"/>
</dbReference>
<evidence type="ECO:0000256" key="5">
    <source>
        <dbReference type="ARBA" id="ARBA00023136"/>
    </source>
</evidence>
<dbReference type="RefSeq" id="WP_188452309.1">
    <property type="nucleotide sequence ID" value="NZ_BMFS01000008.1"/>
</dbReference>